<evidence type="ECO:0000259" key="6">
    <source>
        <dbReference type="PROSITE" id="PS50059"/>
    </source>
</evidence>
<protein>
    <recommendedName>
        <fullName evidence="2 4">peptidylprolyl isomerase</fullName>
        <ecNumber evidence="2 4">5.2.1.8</ecNumber>
    </recommendedName>
</protein>
<evidence type="ECO:0000256" key="5">
    <source>
        <dbReference type="SAM" id="MobiDB-lite"/>
    </source>
</evidence>
<dbReference type="SUPFAM" id="SSF54534">
    <property type="entry name" value="FKBP-like"/>
    <property type="match status" value="1"/>
</dbReference>
<evidence type="ECO:0000256" key="1">
    <source>
        <dbReference type="ARBA" id="ARBA00000971"/>
    </source>
</evidence>
<comment type="catalytic activity">
    <reaction evidence="1 4">
        <text>[protein]-peptidylproline (omega=180) = [protein]-peptidylproline (omega=0)</text>
        <dbReference type="Rhea" id="RHEA:16237"/>
        <dbReference type="Rhea" id="RHEA-COMP:10747"/>
        <dbReference type="Rhea" id="RHEA-COMP:10748"/>
        <dbReference type="ChEBI" id="CHEBI:83833"/>
        <dbReference type="ChEBI" id="CHEBI:83834"/>
        <dbReference type="EC" id="5.2.1.8"/>
    </reaction>
</comment>
<keyword evidence="4" id="KW-0413">Isomerase</keyword>
<reference evidence="7" key="1">
    <citation type="journal article" date="2012" name="Environ. Microbiol.">
        <title>Genomic content of uncultured Bacteroidetes from contrasting oceanic provinces in the North Atlantic Ocean.</title>
        <authorList>
            <person name="Gomez-Pereira P.R."/>
            <person name="Schuler M."/>
            <person name="Fuchs B.M."/>
            <person name="Bennke C."/>
            <person name="Teeling H."/>
            <person name="Waldmann J."/>
            <person name="Richter M."/>
            <person name="Barbe V."/>
            <person name="Bataille E."/>
            <person name="Glockner F.O."/>
            <person name="Amann R."/>
        </authorList>
    </citation>
    <scope>NUCLEOTIDE SEQUENCE</scope>
</reference>
<keyword evidence="3 4" id="KW-0697">Rotamase</keyword>
<dbReference type="EMBL" id="FO117611">
    <property type="protein sequence ID" value="CCG00543.1"/>
    <property type="molecule type" value="Genomic_DNA"/>
</dbReference>
<dbReference type="InterPro" id="IPR001179">
    <property type="entry name" value="PPIase_FKBP_dom"/>
</dbReference>
<evidence type="ECO:0000256" key="4">
    <source>
        <dbReference type="PROSITE-ProRule" id="PRU00277"/>
    </source>
</evidence>
<dbReference type="EC" id="5.2.1.8" evidence="2 4"/>
<dbReference type="PROSITE" id="PS51257">
    <property type="entry name" value="PROKAR_LIPOPROTEIN"/>
    <property type="match status" value="1"/>
</dbReference>
<dbReference type="SUPFAM" id="SSF103647">
    <property type="entry name" value="TSP type-3 repeat"/>
    <property type="match status" value="1"/>
</dbReference>
<dbReference type="InterPro" id="IPR046357">
    <property type="entry name" value="PPIase_dom_sf"/>
</dbReference>
<feature type="domain" description="PPIase FKBP-type" evidence="6">
    <location>
        <begin position="131"/>
        <end position="229"/>
    </location>
</feature>
<dbReference type="PROSITE" id="PS50059">
    <property type="entry name" value="FKBP_PPIASE"/>
    <property type="match status" value="1"/>
</dbReference>
<dbReference type="InterPro" id="IPR028974">
    <property type="entry name" value="TSP_type-3_rpt"/>
</dbReference>
<feature type="region of interest" description="Disordered" evidence="5">
    <location>
        <begin position="294"/>
        <end position="314"/>
    </location>
</feature>
<dbReference type="GO" id="GO:0005509">
    <property type="term" value="F:calcium ion binding"/>
    <property type="evidence" value="ECO:0007669"/>
    <property type="project" value="InterPro"/>
</dbReference>
<evidence type="ECO:0000256" key="3">
    <source>
        <dbReference type="ARBA" id="ARBA00023110"/>
    </source>
</evidence>
<dbReference type="GO" id="GO:0003755">
    <property type="term" value="F:peptidyl-prolyl cis-trans isomerase activity"/>
    <property type="evidence" value="ECO:0007669"/>
    <property type="project" value="UniProtKB-KW"/>
</dbReference>
<sequence length="314" mass="34256">MSKNTIFLCAFVLLTVISCKKNEIIGVETIPPLTLSEVEPTNAEDISAFLETHFYNYESFQNPPEGFDFKVRVDTLAGDNVNKTPLSQMMQSETIAIDSDYYGLDTKEVVNHTYYYLVVREGGSGISPTVADSTLIKYEGSFLNGKSFDASASFLWQYLPFTIRGYQLGVNKLKAGLNVENHPDGTTTFTDSGIGLFVFPSALGYYNSSSGVIPAYTPLMFSIELGKFVVDTDYDNDGIPSILEDLNGDGILGNDNTDAAEEASSFQQALANHADSDDDNDGIPTREEIVINADGSITFTDSDGDGIPDYLDKD</sequence>
<proteinExistence type="predicted"/>
<dbReference type="AlphaFoldDB" id="H6RHN2"/>
<evidence type="ECO:0000313" key="7">
    <source>
        <dbReference type="EMBL" id="CCG00543.1"/>
    </source>
</evidence>
<gene>
    <name evidence="7" type="ORF">VIS_S3DGC10009</name>
</gene>
<dbReference type="Gene3D" id="3.10.50.40">
    <property type="match status" value="1"/>
</dbReference>
<organism evidence="7">
    <name type="scientific">uncultured Flavobacteriia bacterium</name>
    <dbReference type="NCBI Taxonomy" id="212695"/>
    <lineage>
        <taxon>Bacteria</taxon>
        <taxon>Pseudomonadati</taxon>
        <taxon>Bacteroidota</taxon>
        <taxon>Flavobacteriia</taxon>
        <taxon>environmental samples</taxon>
    </lineage>
</organism>
<name>H6RHN2_9BACT</name>
<reference evidence="7" key="2">
    <citation type="submission" date="2012-02" db="EMBL/GenBank/DDBJ databases">
        <authorList>
            <person name="Genoscope - CEA"/>
        </authorList>
    </citation>
    <scope>NUCLEOTIDE SEQUENCE</scope>
</reference>
<accession>H6RHN2</accession>
<evidence type="ECO:0000256" key="2">
    <source>
        <dbReference type="ARBA" id="ARBA00013194"/>
    </source>
</evidence>